<dbReference type="InterPro" id="IPR014001">
    <property type="entry name" value="Helicase_ATP-bd"/>
</dbReference>
<evidence type="ECO:0000256" key="5">
    <source>
        <dbReference type="SAM" id="MobiDB-lite"/>
    </source>
</evidence>
<evidence type="ECO:0000256" key="1">
    <source>
        <dbReference type="ARBA" id="ARBA00022771"/>
    </source>
</evidence>
<dbReference type="Pfam" id="PF00176">
    <property type="entry name" value="SNF2-rel_dom"/>
    <property type="match status" value="1"/>
</dbReference>
<dbReference type="SMART" id="SM00490">
    <property type="entry name" value="HELICc"/>
    <property type="match status" value="1"/>
</dbReference>
<dbReference type="CDD" id="cd18793">
    <property type="entry name" value="SF2_C_SNF"/>
    <property type="match status" value="1"/>
</dbReference>
<feature type="domain" description="Helicase C-terminal" evidence="8">
    <location>
        <begin position="1313"/>
        <end position="1469"/>
    </location>
</feature>
<keyword evidence="3" id="KW-0862">Zinc</keyword>
<dbReference type="GO" id="GO:0005634">
    <property type="term" value="C:nucleus"/>
    <property type="evidence" value="ECO:0007669"/>
    <property type="project" value="TreeGrafter"/>
</dbReference>
<dbReference type="GO" id="GO:0016787">
    <property type="term" value="F:hydrolase activity"/>
    <property type="evidence" value="ECO:0007669"/>
    <property type="project" value="UniProtKB-KW"/>
</dbReference>
<dbReference type="Gene3D" id="3.40.50.10810">
    <property type="entry name" value="Tandem AAA-ATPase domain"/>
    <property type="match status" value="2"/>
</dbReference>
<dbReference type="Pfam" id="PF13923">
    <property type="entry name" value="zf-C3HC4_2"/>
    <property type="match status" value="1"/>
</dbReference>
<feature type="compositionally biased region" description="Basic and acidic residues" evidence="5">
    <location>
        <begin position="803"/>
        <end position="824"/>
    </location>
</feature>
<evidence type="ECO:0000313" key="9">
    <source>
        <dbReference type="EMBL" id="GMT14694.1"/>
    </source>
</evidence>
<dbReference type="InterPro" id="IPR049730">
    <property type="entry name" value="SNF2/RAD54-like_C"/>
</dbReference>
<evidence type="ECO:0000256" key="4">
    <source>
        <dbReference type="PROSITE-ProRule" id="PRU00175"/>
    </source>
</evidence>
<protein>
    <submittedName>
        <fullName evidence="9">Uncharacterized protein</fullName>
    </submittedName>
</protein>
<gene>
    <name evidence="9" type="ORF">PFISCL1PPCAC_5991</name>
</gene>
<accession>A0AAV5V9Z3</accession>
<dbReference type="GO" id="GO:0000209">
    <property type="term" value="P:protein polyubiquitination"/>
    <property type="evidence" value="ECO:0007669"/>
    <property type="project" value="TreeGrafter"/>
</dbReference>
<feature type="region of interest" description="Disordered" evidence="5">
    <location>
        <begin position="799"/>
        <end position="824"/>
    </location>
</feature>
<dbReference type="PROSITE" id="PS51194">
    <property type="entry name" value="HELICASE_CTER"/>
    <property type="match status" value="1"/>
</dbReference>
<dbReference type="PROSITE" id="PS50089">
    <property type="entry name" value="ZF_RING_2"/>
    <property type="match status" value="1"/>
</dbReference>
<reference evidence="9" key="1">
    <citation type="submission" date="2023-10" db="EMBL/GenBank/DDBJ databases">
        <title>Genome assembly of Pristionchus species.</title>
        <authorList>
            <person name="Yoshida K."/>
            <person name="Sommer R.J."/>
        </authorList>
    </citation>
    <scope>NUCLEOTIDE SEQUENCE</scope>
    <source>
        <strain evidence="9">RS5133</strain>
    </source>
</reference>
<proteinExistence type="predicted"/>
<evidence type="ECO:0000259" key="8">
    <source>
        <dbReference type="PROSITE" id="PS51194"/>
    </source>
</evidence>
<dbReference type="SMART" id="SM00487">
    <property type="entry name" value="DEXDc"/>
    <property type="match status" value="1"/>
</dbReference>
<dbReference type="PANTHER" id="PTHR45865">
    <property type="entry name" value="E3 UBIQUITIN-PROTEIN LIGASE SHPRH FAMILY MEMBER"/>
    <property type="match status" value="1"/>
</dbReference>
<dbReference type="Proteomes" id="UP001432322">
    <property type="component" value="Unassembled WGS sequence"/>
</dbReference>
<dbReference type="GO" id="GO:0008270">
    <property type="term" value="F:zinc ion binding"/>
    <property type="evidence" value="ECO:0007669"/>
    <property type="project" value="UniProtKB-KW"/>
</dbReference>
<organism evidence="9 10">
    <name type="scientific">Pristionchus fissidentatus</name>
    <dbReference type="NCBI Taxonomy" id="1538716"/>
    <lineage>
        <taxon>Eukaryota</taxon>
        <taxon>Metazoa</taxon>
        <taxon>Ecdysozoa</taxon>
        <taxon>Nematoda</taxon>
        <taxon>Chromadorea</taxon>
        <taxon>Rhabditida</taxon>
        <taxon>Rhabditina</taxon>
        <taxon>Diplogasteromorpha</taxon>
        <taxon>Diplogasteroidea</taxon>
        <taxon>Neodiplogasteridae</taxon>
        <taxon>Pristionchus</taxon>
    </lineage>
</organism>
<dbReference type="InterPro" id="IPR013083">
    <property type="entry name" value="Znf_RING/FYVE/PHD"/>
</dbReference>
<sequence length="1472" mass="169475">FRMADEEPDDGVDIFLPENGIQISSSQSKQVKIGKCYNGVRIASFTLKIIKTPEERPLSSFAEVNYLTLYWIDGHLYLMHTTTTRRITYWTPYFAVAQIEKHPFFETILVKPSSARNLILHVINLDDDRLEFCVYLPSKMIESDMDSALGKSFSEGCRVDDINTALRQFGLMPDAGYFHCPHHNPCGSTDSCLMHLKRGRNIETAETIQQFFDHVHEEQPVTKKYKLRTESLTSRLRPYQRDAVRFMIDREMHPRLRFHFSWFFYHVKLETDLDPLYYLPNLGIFLDNPPNLSILSTCGGILADEMGLGKTVELLALINTLTPDSTPEIEEGDDEETQEDEVRIVVDEMVSQVVAEIEGEAGVEHFKKHKKEAGIIYYSKSRFMPQSPTKSSFVSCEECGTSCIQQKVHWSPGLSAQTRFVCPECIMTMKEVISVKATLIVVPNSIAHQWYEEIRKHVKEQVKIDVYRGVSVDGYKHPHYLNQFDIVITTYDVITKERNYVDLFCPRRLRKRPYEMAKVACTPLFSVHWWRICLDESQMVDNGASSISVMCKGLRARARWSVTGTPISTSIRDLHGLINFLDLTPLDSIGIFERLLMVPYLNGIDKQHASLIHLMSTIMWRTEKKHIETSLGRITTHLETVTLSPMEERMYSDLLAKSKENVMSVIGRVRETTRLDEINRVSHSKLIAALSKVQLFLLTSLSSAYDMRKHEYCSTNEPDNEWTEKTFTPGNLFKRLLKDKKMVATRGQRDVFMHLNGLAAFSWLSGRHEEALEWYAKVVDLVHAVGPLNESIGQPNAVVFTSKDTDEKKSGENDDERETKDGRIGKPLPCDSMQFVHMYRNVQWLINSYPELAEKNNIDMEVLTPLFHQAWPSYSRIEESMLKEKELEWEEKRGKLRKEISSECHHLKQRLEFLVNRADWLKDEEGKEFAQFQLNIERKVGIRFKNMCVMHKWINYQINRVSSISKVLTKMIDRCLQMTNCDDLEEVASEGRYRMSDIPKILKSPKKNRKGNGLNDEIEPMDVEELGQRQRMKKNDVMKVEKMPEDEKHEIRLEEIMKKELNELYDGCVFCTKDGEFDAQSQESCLLCATQACHQTLLLKSENGTPSRLRMAVIECIEKELTTIVKRRRVGLVWPPAHLKDWEKNTESIGEIESYWRSLLIVVLEKINRIRELRQCTIRSENEMSMEIEKNRLKKAATAMERAIHNLKYVYSLREDSGVSSSSPSSSSSRNSPLRECPICFDEISDAWFVFPCAHINCGSCFNRMIKLQGATRIACSVCRSNFSQSAVLYVSNKRKDALSPIDQLNLPVKLNKVVNMITSILTEKPGEKIIVFTALALGVHALRNVFTRASLSFVHLQGDYHHNSSALSKFRNNFQTRVLVMQYEHGGKGLNLTVANHIIFTDCTDDMGLEKQAIGRCDRIGQKRIVHVYYVVAKDTMDERIYNLTRDSATSGMRSEETWTVGTLADLFTEM</sequence>
<evidence type="ECO:0000259" key="6">
    <source>
        <dbReference type="PROSITE" id="PS50089"/>
    </source>
</evidence>
<feature type="non-terminal residue" evidence="9">
    <location>
        <position position="1"/>
    </location>
</feature>
<dbReference type="SUPFAM" id="SSF57850">
    <property type="entry name" value="RING/U-box"/>
    <property type="match status" value="1"/>
</dbReference>
<dbReference type="Gene3D" id="3.40.50.300">
    <property type="entry name" value="P-loop containing nucleotide triphosphate hydrolases"/>
    <property type="match status" value="1"/>
</dbReference>
<evidence type="ECO:0000259" key="7">
    <source>
        <dbReference type="PROSITE" id="PS51192"/>
    </source>
</evidence>
<dbReference type="GO" id="GO:0006974">
    <property type="term" value="P:DNA damage response"/>
    <property type="evidence" value="ECO:0007669"/>
    <property type="project" value="TreeGrafter"/>
</dbReference>
<comment type="caution">
    <text evidence="9">The sequence shown here is derived from an EMBL/GenBank/DDBJ whole genome shotgun (WGS) entry which is preliminary data.</text>
</comment>
<evidence type="ECO:0000256" key="3">
    <source>
        <dbReference type="ARBA" id="ARBA00022833"/>
    </source>
</evidence>
<dbReference type="SUPFAM" id="SSF52540">
    <property type="entry name" value="P-loop containing nucleoside triphosphate hydrolases"/>
    <property type="match status" value="2"/>
</dbReference>
<keyword evidence="10" id="KW-1185">Reference proteome</keyword>
<keyword evidence="1 4" id="KW-0479">Metal-binding</keyword>
<dbReference type="InterPro" id="IPR001841">
    <property type="entry name" value="Znf_RING"/>
</dbReference>
<dbReference type="EMBL" id="BTSY01000002">
    <property type="protein sequence ID" value="GMT14694.1"/>
    <property type="molecule type" value="Genomic_DNA"/>
</dbReference>
<dbReference type="InterPro" id="IPR027417">
    <property type="entry name" value="P-loop_NTPase"/>
</dbReference>
<dbReference type="InterPro" id="IPR000330">
    <property type="entry name" value="SNF2_N"/>
</dbReference>
<keyword evidence="1 4" id="KW-0863">Zinc-finger</keyword>
<dbReference type="PANTHER" id="PTHR45865:SF1">
    <property type="entry name" value="E3 UBIQUITIN-PROTEIN LIGASE SHPRH"/>
    <property type="match status" value="1"/>
</dbReference>
<feature type="domain" description="Helicase ATP-binding" evidence="7">
    <location>
        <begin position="426"/>
        <end position="584"/>
    </location>
</feature>
<keyword evidence="2" id="KW-0378">Hydrolase</keyword>
<dbReference type="Pfam" id="PF00271">
    <property type="entry name" value="Helicase_C"/>
    <property type="match status" value="1"/>
</dbReference>
<dbReference type="PROSITE" id="PS51192">
    <property type="entry name" value="HELICASE_ATP_BIND_1"/>
    <property type="match status" value="1"/>
</dbReference>
<dbReference type="Gene3D" id="3.30.40.10">
    <property type="entry name" value="Zinc/RING finger domain, C3HC4 (zinc finger)"/>
    <property type="match status" value="1"/>
</dbReference>
<dbReference type="GO" id="GO:0005524">
    <property type="term" value="F:ATP binding"/>
    <property type="evidence" value="ECO:0007669"/>
    <property type="project" value="InterPro"/>
</dbReference>
<dbReference type="InterPro" id="IPR001650">
    <property type="entry name" value="Helicase_C-like"/>
</dbReference>
<name>A0AAV5V9Z3_9BILA</name>
<dbReference type="GO" id="GO:0061630">
    <property type="term" value="F:ubiquitin protein ligase activity"/>
    <property type="evidence" value="ECO:0007669"/>
    <property type="project" value="TreeGrafter"/>
</dbReference>
<feature type="domain" description="RING-type" evidence="6">
    <location>
        <begin position="1237"/>
        <end position="1280"/>
    </location>
</feature>
<dbReference type="InterPro" id="IPR052583">
    <property type="entry name" value="ATP-helicase/E3_Ub-Ligase"/>
</dbReference>
<evidence type="ECO:0000256" key="2">
    <source>
        <dbReference type="ARBA" id="ARBA00022801"/>
    </source>
</evidence>
<dbReference type="InterPro" id="IPR038718">
    <property type="entry name" value="SNF2-like_sf"/>
</dbReference>
<evidence type="ECO:0000313" key="10">
    <source>
        <dbReference type="Proteomes" id="UP001432322"/>
    </source>
</evidence>